<evidence type="ECO:0000313" key="2">
    <source>
        <dbReference type="Proteomes" id="UP001206925"/>
    </source>
</evidence>
<dbReference type="EMBL" id="JAMZMK010009808">
    <property type="protein sequence ID" value="KAI7734159.1"/>
    <property type="molecule type" value="Genomic_DNA"/>
</dbReference>
<accession>A0AAD5C3C2</accession>
<dbReference type="AlphaFoldDB" id="A0AAD5C3C2"/>
<name>A0AAD5C3C2_AMBAR</name>
<comment type="caution">
    <text evidence="1">The sequence shown here is derived from an EMBL/GenBank/DDBJ whole genome shotgun (WGS) entry which is preliminary data.</text>
</comment>
<reference evidence="1" key="1">
    <citation type="submission" date="2022-06" db="EMBL/GenBank/DDBJ databases">
        <title>Uncovering the hologenomic basis of an extraordinary plant invasion.</title>
        <authorList>
            <person name="Bieker V.C."/>
            <person name="Martin M.D."/>
            <person name="Gilbert T."/>
            <person name="Hodgins K."/>
            <person name="Battlay P."/>
            <person name="Petersen B."/>
            <person name="Wilson J."/>
        </authorList>
    </citation>
    <scope>NUCLEOTIDE SEQUENCE</scope>
    <source>
        <strain evidence="1">AA19_3_7</strain>
        <tissue evidence="1">Leaf</tissue>
    </source>
</reference>
<sequence length="113" mass="13393">MVNVPNLPDSGPNFLIIMFQESIYREIDDGYLYKGHRKKRMLIHGNLQHYISSALHIIPITQSNKLQLMSDRPVHIGIDKQSRRERRLESAMKKKARNDVWLRQLKTRRNDGR</sequence>
<gene>
    <name evidence="1" type="ORF">M8C21_028879</name>
</gene>
<protein>
    <submittedName>
        <fullName evidence="1">Uncharacterized protein</fullName>
    </submittedName>
</protein>
<keyword evidence="2" id="KW-1185">Reference proteome</keyword>
<organism evidence="1 2">
    <name type="scientific">Ambrosia artemisiifolia</name>
    <name type="common">Common ragweed</name>
    <dbReference type="NCBI Taxonomy" id="4212"/>
    <lineage>
        <taxon>Eukaryota</taxon>
        <taxon>Viridiplantae</taxon>
        <taxon>Streptophyta</taxon>
        <taxon>Embryophyta</taxon>
        <taxon>Tracheophyta</taxon>
        <taxon>Spermatophyta</taxon>
        <taxon>Magnoliopsida</taxon>
        <taxon>eudicotyledons</taxon>
        <taxon>Gunneridae</taxon>
        <taxon>Pentapetalae</taxon>
        <taxon>asterids</taxon>
        <taxon>campanulids</taxon>
        <taxon>Asterales</taxon>
        <taxon>Asteraceae</taxon>
        <taxon>Asteroideae</taxon>
        <taxon>Heliantheae alliance</taxon>
        <taxon>Heliantheae</taxon>
        <taxon>Ambrosia</taxon>
    </lineage>
</organism>
<dbReference type="Proteomes" id="UP001206925">
    <property type="component" value="Unassembled WGS sequence"/>
</dbReference>
<evidence type="ECO:0000313" key="1">
    <source>
        <dbReference type="EMBL" id="KAI7734159.1"/>
    </source>
</evidence>
<proteinExistence type="predicted"/>